<dbReference type="Pfam" id="PF00276">
    <property type="entry name" value="Ribosomal_L23"/>
    <property type="match status" value="1"/>
</dbReference>
<dbReference type="AlphaFoldDB" id="A0A4V3GXT0"/>
<dbReference type="HAMAP" id="MF_01369_B">
    <property type="entry name" value="Ribosomal_uL23_B"/>
    <property type="match status" value="1"/>
</dbReference>
<organism evidence="8 9">
    <name type="scientific">Orenia marismortui</name>
    <dbReference type="NCBI Taxonomy" id="46469"/>
    <lineage>
        <taxon>Bacteria</taxon>
        <taxon>Bacillati</taxon>
        <taxon>Bacillota</taxon>
        <taxon>Clostridia</taxon>
        <taxon>Halanaerobiales</taxon>
        <taxon>Halobacteroidaceae</taxon>
        <taxon>Orenia</taxon>
    </lineage>
</organism>
<dbReference type="GO" id="GO:0003735">
    <property type="term" value="F:structural constituent of ribosome"/>
    <property type="evidence" value="ECO:0007669"/>
    <property type="project" value="InterPro"/>
</dbReference>
<keyword evidence="3 6" id="KW-0694">RNA-binding</keyword>
<evidence type="ECO:0000256" key="7">
    <source>
        <dbReference type="SAM" id="MobiDB-lite"/>
    </source>
</evidence>
<comment type="similarity">
    <text evidence="1 6">Belongs to the universal ribosomal protein uL23 family.</text>
</comment>
<evidence type="ECO:0000256" key="6">
    <source>
        <dbReference type="HAMAP-Rule" id="MF_01369"/>
    </source>
</evidence>
<keyword evidence="9" id="KW-1185">Reference proteome</keyword>
<dbReference type="STRING" id="926561.GCA_000379025_02186"/>
<dbReference type="Proteomes" id="UP000295832">
    <property type="component" value="Unassembled WGS sequence"/>
</dbReference>
<name>A0A4V3GXT0_9FIRM</name>
<dbReference type="EMBL" id="SOEG01000018">
    <property type="protein sequence ID" value="TDX49286.1"/>
    <property type="molecule type" value="Genomic_DNA"/>
</dbReference>
<reference evidence="8 9" key="1">
    <citation type="submission" date="2019-03" db="EMBL/GenBank/DDBJ databases">
        <title>Subsurface microbial communities from deep shales in Ohio and West Virginia, USA.</title>
        <authorList>
            <person name="Wrighton K."/>
        </authorList>
    </citation>
    <scope>NUCLEOTIDE SEQUENCE [LARGE SCALE GENOMIC DNA]</scope>
    <source>
        <strain evidence="8 9">MSL 6dP</strain>
    </source>
</reference>
<dbReference type="GO" id="GO:1990904">
    <property type="term" value="C:ribonucleoprotein complex"/>
    <property type="evidence" value="ECO:0007669"/>
    <property type="project" value="UniProtKB-KW"/>
</dbReference>
<evidence type="ECO:0000256" key="3">
    <source>
        <dbReference type="ARBA" id="ARBA00022884"/>
    </source>
</evidence>
<comment type="function">
    <text evidence="6">One of the early assembly proteins it binds 23S rRNA. One of the proteins that surrounds the polypeptide exit tunnel on the outside of the ribosome. Forms the main docking site for trigger factor binding to the ribosome.</text>
</comment>
<comment type="caution">
    <text evidence="8">The sequence shown here is derived from an EMBL/GenBank/DDBJ whole genome shotgun (WGS) entry which is preliminary data.</text>
</comment>
<keyword evidence="4 6" id="KW-0689">Ribosomal protein</keyword>
<evidence type="ECO:0000256" key="1">
    <source>
        <dbReference type="ARBA" id="ARBA00006700"/>
    </source>
</evidence>
<evidence type="ECO:0000256" key="5">
    <source>
        <dbReference type="ARBA" id="ARBA00023274"/>
    </source>
</evidence>
<dbReference type="SUPFAM" id="SSF54189">
    <property type="entry name" value="Ribosomal proteins S24e, L23 and L15e"/>
    <property type="match status" value="1"/>
</dbReference>
<proteinExistence type="inferred from homology"/>
<dbReference type="InterPro" id="IPR012677">
    <property type="entry name" value="Nucleotide-bd_a/b_plait_sf"/>
</dbReference>
<feature type="region of interest" description="Disordered" evidence="7">
    <location>
        <begin position="59"/>
        <end position="80"/>
    </location>
</feature>
<dbReference type="InterPro" id="IPR012678">
    <property type="entry name" value="Ribosomal_uL23/eL15/eS24_sf"/>
</dbReference>
<gene>
    <name evidence="6" type="primary">rplW</name>
    <name evidence="8" type="ORF">C7959_11832</name>
</gene>
<dbReference type="RefSeq" id="WP_134117308.1">
    <property type="nucleotide sequence ID" value="NZ_SOEG01000018.1"/>
</dbReference>
<evidence type="ECO:0000313" key="9">
    <source>
        <dbReference type="Proteomes" id="UP000295832"/>
    </source>
</evidence>
<keyword evidence="5 6" id="KW-0687">Ribonucleoprotein</keyword>
<dbReference type="GO" id="GO:0019843">
    <property type="term" value="F:rRNA binding"/>
    <property type="evidence" value="ECO:0007669"/>
    <property type="project" value="UniProtKB-UniRule"/>
</dbReference>
<dbReference type="InterPro" id="IPR013025">
    <property type="entry name" value="Ribosomal_uL23-like"/>
</dbReference>
<evidence type="ECO:0000256" key="4">
    <source>
        <dbReference type="ARBA" id="ARBA00022980"/>
    </source>
</evidence>
<dbReference type="NCBIfam" id="NF004363">
    <property type="entry name" value="PRK05738.2-4"/>
    <property type="match status" value="1"/>
</dbReference>
<evidence type="ECO:0000256" key="2">
    <source>
        <dbReference type="ARBA" id="ARBA00022730"/>
    </source>
</evidence>
<dbReference type="GO" id="GO:0006412">
    <property type="term" value="P:translation"/>
    <property type="evidence" value="ECO:0007669"/>
    <property type="project" value="UniProtKB-UniRule"/>
</dbReference>
<dbReference type="PANTHER" id="PTHR11620">
    <property type="entry name" value="60S RIBOSOMAL PROTEIN L23A"/>
    <property type="match status" value="1"/>
</dbReference>
<dbReference type="Gene3D" id="3.30.70.330">
    <property type="match status" value="1"/>
</dbReference>
<dbReference type="GO" id="GO:0005840">
    <property type="term" value="C:ribosome"/>
    <property type="evidence" value="ECO:0007669"/>
    <property type="project" value="UniProtKB-KW"/>
</dbReference>
<keyword evidence="2 6" id="KW-0699">rRNA-binding</keyword>
<dbReference type="FunFam" id="3.30.70.330:FF:000001">
    <property type="entry name" value="50S ribosomal protein L23"/>
    <property type="match status" value="1"/>
</dbReference>
<accession>A0A4V3GXT0</accession>
<evidence type="ECO:0000313" key="8">
    <source>
        <dbReference type="EMBL" id="TDX49286.1"/>
    </source>
</evidence>
<protein>
    <recommendedName>
        <fullName evidence="6">Large ribosomal subunit protein uL23</fullName>
    </recommendedName>
</protein>
<sequence>MKDPRDIIIAPHISERSMMDMEEKGWYTFKVALKSNKTEIKSAIEEIFDVAVEKVTTNRMPGKKRRMGHTQGRTPKWKKARVKLAEGDRIEIFEGV</sequence>
<comment type="subunit">
    <text evidence="6">Part of the 50S ribosomal subunit. Contacts protein L29, and trigger factor when it is bound to the ribosome.</text>
</comment>